<protein>
    <recommendedName>
        <fullName evidence="4">Ankyrin</fullName>
    </recommendedName>
</protein>
<evidence type="ECO:0000256" key="1">
    <source>
        <dbReference type="SAM" id="MobiDB-lite"/>
    </source>
</evidence>
<feature type="non-terminal residue" evidence="2">
    <location>
        <position position="100"/>
    </location>
</feature>
<accession>A0A6A6JL92</accession>
<reference evidence="2" key="1">
    <citation type="journal article" date="2020" name="Stud. Mycol.">
        <title>101 Dothideomycetes genomes: a test case for predicting lifestyles and emergence of pathogens.</title>
        <authorList>
            <person name="Haridas S."/>
            <person name="Albert R."/>
            <person name="Binder M."/>
            <person name="Bloem J."/>
            <person name="Labutti K."/>
            <person name="Salamov A."/>
            <person name="Andreopoulos B."/>
            <person name="Baker S."/>
            <person name="Barry K."/>
            <person name="Bills G."/>
            <person name="Bluhm B."/>
            <person name="Cannon C."/>
            <person name="Castanera R."/>
            <person name="Culley D."/>
            <person name="Daum C."/>
            <person name="Ezra D."/>
            <person name="Gonzalez J."/>
            <person name="Henrissat B."/>
            <person name="Kuo A."/>
            <person name="Liang C."/>
            <person name="Lipzen A."/>
            <person name="Lutzoni F."/>
            <person name="Magnuson J."/>
            <person name="Mondo S."/>
            <person name="Nolan M."/>
            <person name="Ohm R."/>
            <person name="Pangilinan J."/>
            <person name="Park H.-J."/>
            <person name="Ramirez L."/>
            <person name="Alfaro M."/>
            <person name="Sun H."/>
            <person name="Tritt A."/>
            <person name="Yoshinaga Y."/>
            <person name="Zwiers L.-H."/>
            <person name="Turgeon B."/>
            <person name="Goodwin S."/>
            <person name="Spatafora J."/>
            <person name="Crous P."/>
            <person name="Grigoriev I."/>
        </authorList>
    </citation>
    <scope>NUCLEOTIDE SEQUENCE</scope>
    <source>
        <strain evidence="2">CBS 379.55</strain>
    </source>
</reference>
<evidence type="ECO:0008006" key="4">
    <source>
        <dbReference type="Google" id="ProtNLM"/>
    </source>
</evidence>
<feature type="compositionally biased region" description="Basic and acidic residues" evidence="1">
    <location>
        <begin position="18"/>
        <end position="30"/>
    </location>
</feature>
<dbReference type="OrthoDB" id="6781668at2759"/>
<proteinExistence type="predicted"/>
<gene>
    <name evidence="2" type="ORF">EI97DRAFT_420090</name>
</gene>
<dbReference type="GeneID" id="54550193"/>
<dbReference type="RefSeq" id="XP_033653218.1">
    <property type="nucleotide sequence ID" value="XM_033797018.1"/>
</dbReference>
<organism evidence="2 3">
    <name type="scientific">Westerdykella ornata</name>
    <dbReference type="NCBI Taxonomy" id="318751"/>
    <lineage>
        <taxon>Eukaryota</taxon>
        <taxon>Fungi</taxon>
        <taxon>Dikarya</taxon>
        <taxon>Ascomycota</taxon>
        <taxon>Pezizomycotina</taxon>
        <taxon>Dothideomycetes</taxon>
        <taxon>Pleosporomycetidae</taxon>
        <taxon>Pleosporales</taxon>
        <taxon>Sporormiaceae</taxon>
        <taxon>Westerdykella</taxon>
    </lineage>
</organism>
<dbReference type="AlphaFoldDB" id="A0A6A6JL92"/>
<sequence length="100" mass="11107">MSSAPPHPDPNEQANGEHNVELAEMGDKKPPLPIEEDIMQLARLGEIRAIQKLFDSGKYDATYSDEQGITPLHVCTCTRPQDVDSHSHFCLTLVGRNKQP</sequence>
<keyword evidence="3" id="KW-1185">Reference proteome</keyword>
<name>A0A6A6JL92_WESOR</name>
<evidence type="ECO:0000313" key="3">
    <source>
        <dbReference type="Proteomes" id="UP000800097"/>
    </source>
</evidence>
<dbReference type="EMBL" id="ML986496">
    <property type="protein sequence ID" value="KAF2275679.1"/>
    <property type="molecule type" value="Genomic_DNA"/>
</dbReference>
<feature type="region of interest" description="Disordered" evidence="1">
    <location>
        <begin position="1"/>
        <end position="32"/>
    </location>
</feature>
<dbReference type="Proteomes" id="UP000800097">
    <property type="component" value="Unassembled WGS sequence"/>
</dbReference>
<evidence type="ECO:0000313" key="2">
    <source>
        <dbReference type="EMBL" id="KAF2275679.1"/>
    </source>
</evidence>